<protein>
    <recommendedName>
        <fullName evidence="3">DUF1877 family protein</fullName>
    </recommendedName>
</protein>
<evidence type="ECO:0000313" key="1">
    <source>
        <dbReference type="EMBL" id="SDT36280.1"/>
    </source>
</evidence>
<proteinExistence type="predicted"/>
<accession>A0A1H1ZRJ4</accession>
<dbReference type="InterPro" id="IPR035944">
    <property type="entry name" value="YfbM-like_sf"/>
</dbReference>
<name>A0A1H1ZRJ4_9ACTN</name>
<organism evidence="1 2">
    <name type="scientific">Actinoplanes derwentensis</name>
    <dbReference type="NCBI Taxonomy" id="113562"/>
    <lineage>
        <taxon>Bacteria</taxon>
        <taxon>Bacillati</taxon>
        <taxon>Actinomycetota</taxon>
        <taxon>Actinomycetes</taxon>
        <taxon>Micromonosporales</taxon>
        <taxon>Micromonosporaceae</taxon>
        <taxon>Actinoplanes</taxon>
    </lineage>
</organism>
<dbReference type="OrthoDB" id="3290830at2"/>
<evidence type="ECO:0008006" key="3">
    <source>
        <dbReference type="Google" id="ProtNLM"/>
    </source>
</evidence>
<sequence length="204" mass="23020">MITSRKSLNEGSVRRSRRSRDRCLPAGLGCFADRCRKPRARLTPAQAEELPEITRQLLAVVPAGTGWTPDWFESRNHQQAEYLLDPAGYRALSSWEQREQARAYQTIMGVDRFAEHATSGQGIRWRCSTAAQLAEAARLIDDLDVVAARREYSVADMLEQGVYQVHETEDDAASFARNLRDLRSRAGHCRDLAARGLDLVITLY</sequence>
<keyword evidence="2" id="KW-1185">Reference proteome</keyword>
<evidence type="ECO:0000313" key="2">
    <source>
        <dbReference type="Proteomes" id="UP000198688"/>
    </source>
</evidence>
<dbReference type="STRING" id="113562.SAMN04489716_3458"/>
<dbReference type="EMBL" id="LT629758">
    <property type="protein sequence ID" value="SDT36280.1"/>
    <property type="molecule type" value="Genomic_DNA"/>
</dbReference>
<dbReference type="AlphaFoldDB" id="A0A1H1ZRJ4"/>
<dbReference type="RefSeq" id="WP_157751644.1">
    <property type="nucleotide sequence ID" value="NZ_BOMJ01000074.1"/>
</dbReference>
<reference evidence="1 2" key="1">
    <citation type="submission" date="2016-10" db="EMBL/GenBank/DDBJ databases">
        <authorList>
            <person name="de Groot N.N."/>
        </authorList>
    </citation>
    <scope>NUCLEOTIDE SEQUENCE [LARGE SCALE GENOMIC DNA]</scope>
    <source>
        <strain evidence="1 2">DSM 43941</strain>
    </source>
</reference>
<dbReference type="Gene3D" id="3.40.1760.10">
    <property type="entry name" value="YfbM-like super family"/>
    <property type="match status" value="1"/>
</dbReference>
<gene>
    <name evidence="1" type="ORF">SAMN04489716_3458</name>
</gene>
<dbReference type="Proteomes" id="UP000198688">
    <property type="component" value="Chromosome I"/>
</dbReference>